<dbReference type="EMBL" id="AMWG01000037">
    <property type="protein sequence ID" value="ELP34306.1"/>
    <property type="molecule type" value="Genomic_DNA"/>
</dbReference>
<name>L7CMK0_RHOBT</name>
<gene>
    <name evidence="2" type="ORF">RBSWK_01868</name>
</gene>
<sequence>MALMSLERFWDIIAQSRSGFDPNRRDGNMDSQVTRLRLILSELSVEEIGSFDNTFTKLFHDAYRWDLWAAGYIIEGGCGDDGITDFRYWLISMGREVYDNAMTDVESLANVAFTPGIEVTRFEGFRFLAREALRRMNASDNDAGLMAFEHPASPAGNEWDDGDLPRRFPKLTAAADQYGAQS</sequence>
<proteinExistence type="predicted"/>
<evidence type="ECO:0000259" key="1">
    <source>
        <dbReference type="Pfam" id="PF14024"/>
    </source>
</evidence>
<dbReference type="InterPro" id="IPR025334">
    <property type="entry name" value="DUF4240"/>
</dbReference>
<dbReference type="PATRIC" id="fig|993516.3.peg.1995"/>
<feature type="domain" description="DUF4240" evidence="1">
    <location>
        <begin position="4"/>
        <end position="132"/>
    </location>
</feature>
<protein>
    <recommendedName>
        <fullName evidence="1">DUF4240 domain-containing protein</fullName>
    </recommendedName>
</protein>
<comment type="caution">
    <text evidence="2">The sequence shown here is derived from an EMBL/GenBank/DDBJ whole genome shotgun (WGS) entry which is preliminary data.</text>
</comment>
<evidence type="ECO:0000313" key="3">
    <source>
        <dbReference type="Proteomes" id="UP000010959"/>
    </source>
</evidence>
<dbReference type="AlphaFoldDB" id="L7CMK0"/>
<accession>L7CMK0</accession>
<dbReference type="Proteomes" id="UP000010959">
    <property type="component" value="Unassembled WGS sequence"/>
</dbReference>
<reference evidence="2 3" key="1">
    <citation type="journal article" date="2013" name="Mar. Genomics">
        <title>Expression of sulfatases in Rhodopirellula baltica and the diversity of sulfatases in the genus Rhodopirellula.</title>
        <authorList>
            <person name="Wegner C.E."/>
            <person name="Richter-Heitmann T."/>
            <person name="Klindworth A."/>
            <person name="Klockow C."/>
            <person name="Richter M."/>
            <person name="Achstetter T."/>
            <person name="Glockner F.O."/>
            <person name="Harder J."/>
        </authorList>
    </citation>
    <scope>NUCLEOTIDE SEQUENCE [LARGE SCALE GENOMIC DNA]</scope>
    <source>
        <strain evidence="2 3">SWK14</strain>
    </source>
</reference>
<organism evidence="2 3">
    <name type="scientific">Rhodopirellula baltica SWK14</name>
    <dbReference type="NCBI Taxonomy" id="993516"/>
    <lineage>
        <taxon>Bacteria</taxon>
        <taxon>Pseudomonadati</taxon>
        <taxon>Planctomycetota</taxon>
        <taxon>Planctomycetia</taxon>
        <taxon>Pirellulales</taxon>
        <taxon>Pirellulaceae</taxon>
        <taxon>Rhodopirellula</taxon>
    </lineage>
</organism>
<evidence type="ECO:0000313" key="2">
    <source>
        <dbReference type="EMBL" id="ELP34306.1"/>
    </source>
</evidence>
<dbReference type="Pfam" id="PF14024">
    <property type="entry name" value="DUF4240"/>
    <property type="match status" value="1"/>
</dbReference>